<organism evidence="2 3">
    <name type="scientific">Neoroseomonas lacus</name>
    <dbReference type="NCBI Taxonomy" id="287609"/>
    <lineage>
        <taxon>Bacteria</taxon>
        <taxon>Pseudomonadati</taxon>
        <taxon>Pseudomonadota</taxon>
        <taxon>Alphaproteobacteria</taxon>
        <taxon>Acetobacterales</taxon>
        <taxon>Acetobacteraceae</taxon>
        <taxon>Neoroseomonas</taxon>
    </lineage>
</organism>
<dbReference type="InterPro" id="IPR007730">
    <property type="entry name" value="SPOR-like_dom"/>
</dbReference>
<dbReference type="Gene3D" id="3.30.70.1070">
    <property type="entry name" value="Sporulation related repeat"/>
    <property type="match status" value="1"/>
</dbReference>
<dbReference type="InterPro" id="IPR036908">
    <property type="entry name" value="RlpA-like_sf"/>
</dbReference>
<gene>
    <name evidence="2" type="ORF">GCM10011320_29800</name>
</gene>
<sequence length="288" mass="29564">MKTRFLLPLLLAAACSTPQPRYMVGEPYSLGGAWSYPQQDFALVETGLATRQPGPGWGTPTANGEAWSASRALAAHRTLQLPAVVTVTNLENGSSLTLRVNDRGPVNPGRVIGLSDRAADLLGIPPGAAAQVRLTVDGERSRALAAGVLGRAPEAVAIETAPRAAVATESLAPPPGARAAGQRIDATPVAAAAAPAAAVVADIALPETVTRGTAQPGRIFVEAGTLSRADAAQRLAARVPGARVEAFGPRRDQRYRVRSGPFQTAAQADAALERTLAAGVSGARILVD</sequence>
<dbReference type="Pfam" id="PF03330">
    <property type="entry name" value="DPBB_1"/>
    <property type="match status" value="1"/>
</dbReference>
<proteinExistence type="predicted"/>
<evidence type="ECO:0000313" key="2">
    <source>
        <dbReference type="EMBL" id="GGJ20574.1"/>
    </source>
</evidence>
<reference evidence="2" key="2">
    <citation type="submission" date="2020-09" db="EMBL/GenBank/DDBJ databases">
        <authorList>
            <person name="Sun Q."/>
            <person name="Zhou Y."/>
        </authorList>
    </citation>
    <scope>NUCLEOTIDE SEQUENCE</scope>
    <source>
        <strain evidence="2">CGMCC 1.3617</strain>
    </source>
</reference>
<accession>A0A917NRB7</accession>
<dbReference type="Gene3D" id="2.40.40.10">
    <property type="entry name" value="RlpA-like domain"/>
    <property type="match status" value="1"/>
</dbReference>
<comment type="caution">
    <text evidence="2">The sequence shown here is derived from an EMBL/GenBank/DDBJ whole genome shotgun (WGS) entry which is preliminary data.</text>
</comment>
<name>A0A917NRB7_9PROT</name>
<dbReference type="RefSeq" id="WP_188967927.1">
    <property type="nucleotide sequence ID" value="NZ_BMKW01000007.1"/>
</dbReference>
<dbReference type="SUPFAM" id="SSF110997">
    <property type="entry name" value="Sporulation related repeat"/>
    <property type="match status" value="1"/>
</dbReference>
<evidence type="ECO:0000259" key="1">
    <source>
        <dbReference type="PROSITE" id="PS51724"/>
    </source>
</evidence>
<dbReference type="PROSITE" id="PS51724">
    <property type="entry name" value="SPOR"/>
    <property type="match status" value="1"/>
</dbReference>
<dbReference type="PANTHER" id="PTHR34183">
    <property type="entry name" value="ENDOLYTIC PEPTIDOGLYCAN TRANSGLYCOSYLASE RLPA"/>
    <property type="match status" value="1"/>
</dbReference>
<dbReference type="PANTHER" id="PTHR34183:SF1">
    <property type="entry name" value="ENDOLYTIC PEPTIDOGLYCAN TRANSGLYCOSYLASE RLPA"/>
    <property type="match status" value="1"/>
</dbReference>
<dbReference type="CDD" id="cd22268">
    <property type="entry name" value="DPBB_RlpA-like"/>
    <property type="match status" value="1"/>
</dbReference>
<feature type="domain" description="SPOR" evidence="1">
    <location>
        <begin position="213"/>
        <end position="288"/>
    </location>
</feature>
<dbReference type="EMBL" id="BMKW01000007">
    <property type="protein sequence ID" value="GGJ20574.1"/>
    <property type="molecule type" value="Genomic_DNA"/>
</dbReference>
<dbReference type="InterPro" id="IPR009009">
    <property type="entry name" value="RlpA-like_DPBB"/>
</dbReference>
<dbReference type="PROSITE" id="PS51257">
    <property type="entry name" value="PROKAR_LIPOPROTEIN"/>
    <property type="match status" value="1"/>
</dbReference>
<keyword evidence="3" id="KW-1185">Reference proteome</keyword>
<evidence type="ECO:0000313" key="3">
    <source>
        <dbReference type="Proteomes" id="UP000661507"/>
    </source>
</evidence>
<dbReference type="InterPro" id="IPR036680">
    <property type="entry name" value="SPOR-like_sf"/>
</dbReference>
<protein>
    <recommendedName>
        <fullName evidence="1">SPOR domain-containing protein</fullName>
    </recommendedName>
</protein>
<dbReference type="AlphaFoldDB" id="A0A917NRB7"/>
<dbReference type="Pfam" id="PF05036">
    <property type="entry name" value="SPOR"/>
    <property type="match status" value="1"/>
</dbReference>
<reference evidence="2" key="1">
    <citation type="journal article" date="2014" name="Int. J. Syst. Evol. Microbiol.">
        <title>Complete genome sequence of Corynebacterium casei LMG S-19264T (=DSM 44701T), isolated from a smear-ripened cheese.</title>
        <authorList>
            <consortium name="US DOE Joint Genome Institute (JGI-PGF)"/>
            <person name="Walter F."/>
            <person name="Albersmeier A."/>
            <person name="Kalinowski J."/>
            <person name="Ruckert C."/>
        </authorList>
    </citation>
    <scope>NUCLEOTIDE SEQUENCE</scope>
    <source>
        <strain evidence="2">CGMCC 1.3617</strain>
    </source>
</reference>
<dbReference type="GO" id="GO:0042834">
    <property type="term" value="F:peptidoglycan binding"/>
    <property type="evidence" value="ECO:0007669"/>
    <property type="project" value="InterPro"/>
</dbReference>
<dbReference type="Proteomes" id="UP000661507">
    <property type="component" value="Unassembled WGS sequence"/>
</dbReference>